<dbReference type="EMBL" id="MBTF01000012">
    <property type="protein sequence ID" value="OOQ59527.1"/>
    <property type="molecule type" value="Genomic_DNA"/>
</dbReference>
<reference evidence="1 2" key="1">
    <citation type="submission" date="2016-07" db="EMBL/GenBank/DDBJ databases">
        <title>Genomic analysis of zinc-resistant bacterium Mucilaginibacter pedocola TBZ30.</title>
        <authorList>
            <person name="Huang J."/>
            <person name="Tang J."/>
        </authorList>
    </citation>
    <scope>NUCLEOTIDE SEQUENCE [LARGE SCALE GENOMIC DNA]</scope>
    <source>
        <strain evidence="1 2">TBZ30</strain>
    </source>
</reference>
<organism evidence="1 2">
    <name type="scientific">Mucilaginibacter pedocola</name>
    <dbReference type="NCBI Taxonomy" id="1792845"/>
    <lineage>
        <taxon>Bacteria</taxon>
        <taxon>Pseudomonadati</taxon>
        <taxon>Bacteroidota</taxon>
        <taxon>Sphingobacteriia</taxon>
        <taxon>Sphingobacteriales</taxon>
        <taxon>Sphingobacteriaceae</taxon>
        <taxon>Mucilaginibacter</taxon>
    </lineage>
</organism>
<dbReference type="Proteomes" id="UP000189739">
    <property type="component" value="Unassembled WGS sequence"/>
</dbReference>
<gene>
    <name evidence="1" type="ORF">BC343_04975</name>
</gene>
<protein>
    <submittedName>
        <fullName evidence="1">Uncharacterized protein</fullName>
    </submittedName>
</protein>
<dbReference type="AlphaFoldDB" id="A0A1S9PF02"/>
<name>A0A1S9PF02_9SPHI</name>
<keyword evidence="2" id="KW-1185">Reference proteome</keyword>
<evidence type="ECO:0000313" key="1">
    <source>
        <dbReference type="EMBL" id="OOQ59527.1"/>
    </source>
</evidence>
<comment type="caution">
    <text evidence="1">The sequence shown here is derived from an EMBL/GenBank/DDBJ whole genome shotgun (WGS) entry which is preliminary data.</text>
</comment>
<sequence>MQKLNFLFSQKQQGSRALLQQFAAKILQMRYCLRLVIVCSLQRQKRVRNPQNLKQPGRVVSVGPLSLTRSGPVFI</sequence>
<accession>A0A1S9PF02</accession>
<evidence type="ECO:0000313" key="2">
    <source>
        <dbReference type="Proteomes" id="UP000189739"/>
    </source>
</evidence>
<proteinExistence type="predicted"/>